<protein>
    <submittedName>
        <fullName evidence="2">Uncharacterized protein</fullName>
    </submittedName>
</protein>
<dbReference type="RefSeq" id="WP_012203161.1">
    <property type="nucleotide sequence ID" value="NZ_CANENH010000001.1"/>
</dbReference>
<proteinExistence type="predicted"/>
<evidence type="ECO:0000313" key="2">
    <source>
        <dbReference type="EMBL" id="QPS05954.1"/>
    </source>
</evidence>
<accession>A0A080NTW6</accession>
<evidence type="ECO:0000313" key="3">
    <source>
        <dbReference type="Proteomes" id="UP000594778"/>
    </source>
</evidence>
<gene>
    <name evidence="2" type="ORF">I6G66_16655</name>
    <name evidence="1" type="ORF">SGN30_02730</name>
</gene>
<reference evidence="1" key="2">
    <citation type="submission" date="2023-11" db="EMBL/GenBank/DDBJ databases">
        <title>Identification and selenium tolerance of Delftia acidovorans R3-25.</title>
        <authorList>
            <person name="Zhang S."/>
            <person name="Liu Y."/>
            <person name="Guo Y."/>
        </authorList>
    </citation>
    <scope>NUCLEOTIDE SEQUENCE</scope>
    <source>
        <strain evidence="1">R3-25</strain>
    </source>
</reference>
<name>A0A080NTW6_DELAC</name>
<dbReference type="EMBL" id="CP065668">
    <property type="protein sequence ID" value="QPS05954.1"/>
    <property type="molecule type" value="Genomic_DNA"/>
</dbReference>
<dbReference type="GeneID" id="94694979"/>
<dbReference type="Proteomes" id="UP001287445">
    <property type="component" value="Unassembled WGS sequence"/>
</dbReference>
<reference evidence="2 3" key="1">
    <citation type="submission" date="2020-12" db="EMBL/GenBank/DDBJ databases">
        <title>FDA dAtabase for Regulatory Grade micrObial Sequences (FDA-ARGOS): Supporting development and validation of Infectious Disease Dx tests.</title>
        <authorList>
            <person name="Sproer C."/>
            <person name="Gronow S."/>
            <person name="Severitt S."/>
            <person name="Schroder I."/>
            <person name="Tallon L."/>
            <person name="Sadzewicz L."/>
            <person name="Zhao X."/>
            <person name="Boylan J."/>
            <person name="Ott S."/>
            <person name="Bowen H."/>
            <person name="Vavikolanu K."/>
            <person name="Mehta A."/>
            <person name="Aluvathingal J."/>
            <person name="Nadendla S."/>
            <person name="Lowell S."/>
            <person name="Myers T."/>
            <person name="Yan Y."/>
            <person name="Sichtig H."/>
        </authorList>
    </citation>
    <scope>NUCLEOTIDE SEQUENCE [LARGE SCALE GENOMIC DNA]</scope>
    <source>
        <strain evidence="2 3">FDAARGOS_909</strain>
    </source>
</reference>
<organism evidence="2 3">
    <name type="scientific">Delftia acidovorans</name>
    <name type="common">Pseudomonas acidovorans</name>
    <name type="synonym">Comamonas acidovorans</name>
    <dbReference type="NCBI Taxonomy" id="80866"/>
    <lineage>
        <taxon>Bacteria</taxon>
        <taxon>Pseudomonadati</taxon>
        <taxon>Pseudomonadota</taxon>
        <taxon>Betaproteobacteria</taxon>
        <taxon>Burkholderiales</taxon>
        <taxon>Comamonadaceae</taxon>
        <taxon>Delftia</taxon>
    </lineage>
</organism>
<evidence type="ECO:0000313" key="1">
    <source>
        <dbReference type="EMBL" id="MDX4952333.1"/>
    </source>
</evidence>
<dbReference type="Proteomes" id="UP000594778">
    <property type="component" value="Chromosome"/>
</dbReference>
<sequence length="78" mass="8476">MSTPFVRPAMQRLQPATAAPCPGATGTRVAASQAAMQAKAQAQMQAQAPSAMEHAMHLDLQTHWPTHRIRSFLSLQPR</sequence>
<dbReference type="EMBL" id="JAWWMZ010000001">
    <property type="protein sequence ID" value="MDX4952333.1"/>
    <property type="molecule type" value="Genomic_DNA"/>
</dbReference>
<dbReference type="AlphaFoldDB" id="A0A080NTW6"/>